<dbReference type="Gene3D" id="3.90.850.10">
    <property type="entry name" value="Fumarylacetoacetase-like, C-terminal domain"/>
    <property type="match status" value="1"/>
</dbReference>
<name>A0A5B8A473_9BACT</name>
<sequence>MKILCIGRNYAEHIAELKNEVPDEPVIFTKPDTALLQRGMPFFYPDFSKDIHHEIELVLRVSKNGKNIEEKFAHTYFDAIGLGIDFTARDLQSKAKSKGLPWDLAKGFDGSAPLSNTFKPVSEFTDLQNINFRLEVNGEVRQRGNSGMMLHNFAAQISYISRFITLKMGDLIFTGTPSGVGPVQIGDQLTGYIEDEKLLDVAVK</sequence>
<accession>A0A5B8A473</accession>
<dbReference type="GO" id="GO:0046872">
    <property type="term" value="F:metal ion binding"/>
    <property type="evidence" value="ECO:0007669"/>
    <property type="project" value="UniProtKB-KW"/>
</dbReference>
<dbReference type="AlphaFoldDB" id="A0A5B8A473"/>
<dbReference type="PANTHER" id="PTHR11820:SF7">
    <property type="entry name" value="ACYLPYRUVASE FAHD1, MITOCHONDRIAL"/>
    <property type="match status" value="1"/>
</dbReference>
<dbReference type="RefSeq" id="WP_139516690.1">
    <property type="nucleotide sequence ID" value="NZ_CP040896.1"/>
</dbReference>
<dbReference type="SUPFAM" id="SSF56529">
    <property type="entry name" value="FAH"/>
    <property type="match status" value="1"/>
</dbReference>
<evidence type="ECO:0000313" key="4">
    <source>
        <dbReference type="Proteomes" id="UP000305398"/>
    </source>
</evidence>
<dbReference type="InterPro" id="IPR011234">
    <property type="entry name" value="Fumarylacetoacetase-like_C"/>
</dbReference>
<evidence type="ECO:0000256" key="1">
    <source>
        <dbReference type="ARBA" id="ARBA00022723"/>
    </source>
</evidence>
<gene>
    <name evidence="3" type="ORF">FHG12_16045</name>
</gene>
<dbReference type="OrthoDB" id="9805307at2"/>
<dbReference type="InterPro" id="IPR036663">
    <property type="entry name" value="Fumarylacetoacetase_C_sf"/>
</dbReference>
<dbReference type="GO" id="GO:0018773">
    <property type="term" value="F:acetylpyruvate hydrolase activity"/>
    <property type="evidence" value="ECO:0007669"/>
    <property type="project" value="TreeGrafter"/>
</dbReference>
<proteinExistence type="predicted"/>
<evidence type="ECO:0000259" key="2">
    <source>
        <dbReference type="Pfam" id="PF01557"/>
    </source>
</evidence>
<keyword evidence="1" id="KW-0479">Metal-binding</keyword>
<evidence type="ECO:0000313" key="3">
    <source>
        <dbReference type="EMBL" id="QDA61516.1"/>
    </source>
</evidence>
<dbReference type="KEGG" id="hyj:FHG12_16045"/>
<organism evidence="3 4">
    <name type="scientific">Hymenobacter jejuensis</name>
    <dbReference type="NCBI Taxonomy" id="2502781"/>
    <lineage>
        <taxon>Bacteria</taxon>
        <taxon>Pseudomonadati</taxon>
        <taxon>Bacteroidota</taxon>
        <taxon>Cytophagia</taxon>
        <taxon>Cytophagales</taxon>
        <taxon>Hymenobacteraceae</taxon>
        <taxon>Hymenobacter</taxon>
    </lineage>
</organism>
<dbReference type="PANTHER" id="PTHR11820">
    <property type="entry name" value="ACYLPYRUVASE"/>
    <property type="match status" value="1"/>
</dbReference>
<keyword evidence="3" id="KW-0378">Hydrolase</keyword>
<feature type="domain" description="Fumarylacetoacetase-like C-terminal" evidence="2">
    <location>
        <begin position="2"/>
        <end position="190"/>
    </location>
</feature>
<dbReference type="Proteomes" id="UP000305398">
    <property type="component" value="Chromosome"/>
</dbReference>
<keyword evidence="4" id="KW-1185">Reference proteome</keyword>
<dbReference type="Pfam" id="PF01557">
    <property type="entry name" value="FAA_hydrolase"/>
    <property type="match status" value="1"/>
</dbReference>
<dbReference type="EMBL" id="CP040896">
    <property type="protein sequence ID" value="QDA61516.1"/>
    <property type="molecule type" value="Genomic_DNA"/>
</dbReference>
<protein>
    <submittedName>
        <fullName evidence="3">Fumarylacetoacetate hydrolase family protein</fullName>
    </submittedName>
</protein>
<reference evidence="3 4" key="1">
    <citation type="submission" date="2019-06" db="EMBL/GenBank/DDBJ databases">
        <authorList>
            <person name="Srinivasan S."/>
        </authorList>
    </citation>
    <scope>NUCLEOTIDE SEQUENCE [LARGE SCALE GENOMIC DNA]</scope>
    <source>
        <strain evidence="3 4">17J68-5</strain>
    </source>
</reference>